<protein>
    <submittedName>
        <fullName evidence="2">Uncharacterized protein</fullName>
    </submittedName>
</protein>
<sequence length="153" mass="16506">MPCVHYIAEKDLNKPLLQIRDPDVVENLQGRPRLPQNSRVPVNRNLQPITTPSLPTSSQPGGRRLPSSIRRTRTAAEVEAASQGASQTRPKQSRVTGSNRGRGNRGGRQRGRGRASGTQGTQGTQRLAVIEESSTADAAAEVEEVIPATQIEP</sequence>
<organism evidence="2 3">
    <name type="scientific">Trichoderma asperellum (strain ATCC 204424 / CBS 433.97 / NBRC 101777)</name>
    <dbReference type="NCBI Taxonomy" id="1042311"/>
    <lineage>
        <taxon>Eukaryota</taxon>
        <taxon>Fungi</taxon>
        <taxon>Dikarya</taxon>
        <taxon>Ascomycota</taxon>
        <taxon>Pezizomycotina</taxon>
        <taxon>Sordariomycetes</taxon>
        <taxon>Hypocreomycetidae</taxon>
        <taxon>Hypocreales</taxon>
        <taxon>Hypocreaceae</taxon>
        <taxon>Trichoderma</taxon>
    </lineage>
</organism>
<dbReference type="OrthoDB" id="4900101at2759"/>
<feature type="compositionally biased region" description="Low complexity" evidence="1">
    <location>
        <begin position="115"/>
        <end position="126"/>
    </location>
</feature>
<feature type="compositionally biased region" description="Polar residues" evidence="1">
    <location>
        <begin position="83"/>
        <end position="95"/>
    </location>
</feature>
<proteinExistence type="predicted"/>
<gene>
    <name evidence="2" type="ORF">M441DRAFT_239565</name>
</gene>
<evidence type="ECO:0000313" key="3">
    <source>
        <dbReference type="Proteomes" id="UP000240493"/>
    </source>
</evidence>
<evidence type="ECO:0000313" key="2">
    <source>
        <dbReference type="EMBL" id="PTB38830.1"/>
    </source>
</evidence>
<dbReference type="Proteomes" id="UP000240493">
    <property type="component" value="Unassembled WGS sequence"/>
</dbReference>
<accession>A0A2T3Z258</accession>
<feature type="compositionally biased region" description="Basic residues" evidence="1">
    <location>
        <begin position="102"/>
        <end position="113"/>
    </location>
</feature>
<dbReference type="EMBL" id="KZ679265">
    <property type="protein sequence ID" value="PTB38830.1"/>
    <property type="molecule type" value="Genomic_DNA"/>
</dbReference>
<name>A0A2T3Z258_TRIA4</name>
<keyword evidence="3" id="KW-1185">Reference proteome</keyword>
<reference evidence="2 3" key="1">
    <citation type="submission" date="2016-07" db="EMBL/GenBank/DDBJ databases">
        <title>Multiple horizontal gene transfer events from other fungi enriched the ability of initially mycotrophic Trichoderma (Ascomycota) to feed on dead plant biomass.</title>
        <authorList>
            <consortium name="DOE Joint Genome Institute"/>
            <person name="Aerts A."/>
            <person name="Atanasova L."/>
            <person name="Chenthamara K."/>
            <person name="Zhang J."/>
            <person name="Grujic M."/>
            <person name="Henrissat B."/>
            <person name="Kuo A."/>
            <person name="Salamov A."/>
            <person name="Lipzen A."/>
            <person name="Labutti K."/>
            <person name="Barry K."/>
            <person name="Miao Y."/>
            <person name="Rahimi M.J."/>
            <person name="Shen Q."/>
            <person name="Grigoriev I.V."/>
            <person name="Kubicek C.P."/>
            <person name="Druzhinina I.S."/>
        </authorList>
    </citation>
    <scope>NUCLEOTIDE SEQUENCE [LARGE SCALE GENOMIC DNA]</scope>
    <source>
        <strain evidence="2 3">CBS 433.97</strain>
    </source>
</reference>
<feature type="region of interest" description="Disordered" evidence="1">
    <location>
        <begin position="27"/>
        <end position="153"/>
    </location>
</feature>
<feature type="compositionally biased region" description="Polar residues" evidence="1">
    <location>
        <begin position="35"/>
        <end position="60"/>
    </location>
</feature>
<dbReference type="AlphaFoldDB" id="A0A2T3Z258"/>
<evidence type="ECO:0000256" key="1">
    <source>
        <dbReference type="SAM" id="MobiDB-lite"/>
    </source>
</evidence>